<evidence type="ECO:0000313" key="4">
    <source>
        <dbReference type="EMBL" id="SCG65064.1"/>
    </source>
</evidence>
<feature type="compositionally biased region" description="Pro residues" evidence="1">
    <location>
        <begin position="113"/>
        <end position="122"/>
    </location>
</feature>
<keyword evidence="2" id="KW-1133">Transmembrane helix</keyword>
<protein>
    <submittedName>
        <fullName evidence="4">Cellulose binding domain-containing protein</fullName>
    </submittedName>
</protein>
<feature type="domain" description="CBM2" evidence="3">
    <location>
        <begin position="120"/>
        <end position="231"/>
    </location>
</feature>
<proteinExistence type="predicted"/>
<dbReference type="GO" id="GO:0030247">
    <property type="term" value="F:polysaccharide binding"/>
    <property type="evidence" value="ECO:0007669"/>
    <property type="project" value="UniProtKB-UniRule"/>
</dbReference>
<dbReference type="InterPro" id="IPR008965">
    <property type="entry name" value="CBM2/CBM3_carb-bd_dom_sf"/>
</dbReference>
<feature type="compositionally biased region" description="Low complexity" evidence="1">
    <location>
        <begin position="82"/>
        <end position="109"/>
    </location>
</feature>
<dbReference type="GO" id="GO:0005975">
    <property type="term" value="P:carbohydrate metabolic process"/>
    <property type="evidence" value="ECO:0007669"/>
    <property type="project" value="InterPro"/>
</dbReference>
<feature type="region of interest" description="Disordered" evidence="1">
    <location>
        <begin position="76"/>
        <end position="125"/>
    </location>
</feature>
<organism evidence="4 5">
    <name type="scientific">Micromonospora coxensis</name>
    <dbReference type="NCBI Taxonomy" id="356852"/>
    <lineage>
        <taxon>Bacteria</taxon>
        <taxon>Bacillati</taxon>
        <taxon>Actinomycetota</taxon>
        <taxon>Actinomycetes</taxon>
        <taxon>Micromonosporales</taxon>
        <taxon>Micromonosporaceae</taxon>
        <taxon>Micromonospora</taxon>
    </lineage>
</organism>
<dbReference type="SUPFAM" id="SSF49384">
    <property type="entry name" value="Carbohydrate-binding domain"/>
    <property type="match status" value="1"/>
</dbReference>
<dbReference type="EMBL" id="LT607753">
    <property type="protein sequence ID" value="SCG65064.1"/>
    <property type="molecule type" value="Genomic_DNA"/>
</dbReference>
<dbReference type="Proteomes" id="UP000198215">
    <property type="component" value="Chromosome I"/>
</dbReference>
<dbReference type="SMART" id="SM00637">
    <property type="entry name" value="CBD_II"/>
    <property type="match status" value="1"/>
</dbReference>
<sequence>MLDLAATVPTAIRRALTGRGDGSRLLGWSVLAVLAVVVAAVLLVASVLRDPERLAPAAQDPAPPAGAVIVPEPVATRDTAGPATPRASVSARPSSGPRRSTPARPSPAGTPDGTPPSRPTTPAPAALGADFVIESPQLLSYGAAVTINNPGAVPATGWTLVVTLPRDSLDVTHVDGARATQSGATWTFVPDDTTGLVAGQGQVRVTFRVTGPPQTSAPTACTVDGTACGGVAG</sequence>
<dbReference type="GO" id="GO:0004553">
    <property type="term" value="F:hydrolase activity, hydrolyzing O-glycosyl compounds"/>
    <property type="evidence" value="ECO:0007669"/>
    <property type="project" value="InterPro"/>
</dbReference>
<reference evidence="5" key="1">
    <citation type="submission" date="2016-06" db="EMBL/GenBank/DDBJ databases">
        <authorList>
            <person name="Varghese N."/>
            <person name="Submissions Spin"/>
        </authorList>
    </citation>
    <scope>NUCLEOTIDE SEQUENCE [LARGE SCALE GENOMIC DNA]</scope>
    <source>
        <strain evidence="5">DSM 45161</strain>
    </source>
</reference>
<gene>
    <name evidence="4" type="ORF">GA0070614_3897</name>
</gene>
<keyword evidence="2" id="KW-0812">Transmembrane</keyword>
<evidence type="ECO:0000256" key="2">
    <source>
        <dbReference type="SAM" id="Phobius"/>
    </source>
</evidence>
<keyword evidence="2" id="KW-0472">Membrane</keyword>
<evidence type="ECO:0000313" key="5">
    <source>
        <dbReference type="Proteomes" id="UP000198215"/>
    </source>
</evidence>
<name>A0A1C5J3C3_9ACTN</name>
<dbReference type="PROSITE" id="PS51173">
    <property type="entry name" value="CBM2"/>
    <property type="match status" value="1"/>
</dbReference>
<dbReference type="Gene3D" id="2.60.40.290">
    <property type="match status" value="1"/>
</dbReference>
<dbReference type="InterPro" id="IPR001919">
    <property type="entry name" value="CBD2"/>
</dbReference>
<feature type="transmembrane region" description="Helical" evidence="2">
    <location>
        <begin position="25"/>
        <end position="48"/>
    </location>
</feature>
<dbReference type="InterPro" id="IPR012291">
    <property type="entry name" value="CBM2_carb-bd_dom_sf"/>
</dbReference>
<keyword evidence="5" id="KW-1185">Reference proteome</keyword>
<dbReference type="Pfam" id="PF00553">
    <property type="entry name" value="CBM_2"/>
    <property type="match status" value="1"/>
</dbReference>
<evidence type="ECO:0000259" key="3">
    <source>
        <dbReference type="PROSITE" id="PS51173"/>
    </source>
</evidence>
<dbReference type="AlphaFoldDB" id="A0A1C5J3C3"/>
<accession>A0A1C5J3C3</accession>
<evidence type="ECO:0000256" key="1">
    <source>
        <dbReference type="SAM" id="MobiDB-lite"/>
    </source>
</evidence>